<organism evidence="3 4">
    <name type="scientific">Candidatus Bacteroides merdipullorum</name>
    <dbReference type="NCBI Taxonomy" id="2838474"/>
    <lineage>
        <taxon>Bacteria</taxon>
        <taxon>Pseudomonadati</taxon>
        <taxon>Bacteroidota</taxon>
        <taxon>Bacteroidia</taxon>
        <taxon>Bacteroidales</taxon>
        <taxon>Bacteroidaceae</taxon>
        <taxon>Bacteroides</taxon>
    </lineage>
</organism>
<feature type="chain" id="PRO_5038648732" evidence="1">
    <location>
        <begin position="24"/>
        <end position="262"/>
    </location>
</feature>
<feature type="signal peptide" evidence="1">
    <location>
        <begin position="1"/>
        <end position="23"/>
    </location>
</feature>
<dbReference type="InterPro" id="IPR025665">
    <property type="entry name" value="Beta-barrel_OMP_2"/>
</dbReference>
<accession>A0A9D2A7D5</accession>
<dbReference type="Pfam" id="PF13568">
    <property type="entry name" value="OMP_b-brl_2"/>
    <property type="match status" value="1"/>
</dbReference>
<evidence type="ECO:0000256" key="1">
    <source>
        <dbReference type="SAM" id="SignalP"/>
    </source>
</evidence>
<reference evidence="3" key="2">
    <citation type="submission" date="2021-04" db="EMBL/GenBank/DDBJ databases">
        <authorList>
            <person name="Gilroy R."/>
        </authorList>
    </citation>
    <scope>NUCLEOTIDE SEQUENCE</scope>
    <source>
        <strain evidence="3">ChiHjej12B11-24981</strain>
    </source>
</reference>
<gene>
    <name evidence="3" type="ORF">H9819_08650</name>
</gene>
<name>A0A9D2A7D5_9BACE</name>
<comment type="caution">
    <text evidence="3">The sequence shown here is derived from an EMBL/GenBank/DDBJ whole genome shotgun (WGS) entry which is preliminary data.</text>
</comment>
<proteinExistence type="predicted"/>
<dbReference type="EMBL" id="DXCK01000117">
    <property type="protein sequence ID" value="HIZ02297.1"/>
    <property type="molecule type" value="Genomic_DNA"/>
</dbReference>
<keyword evidence="1" id="KW-0732">Signal</keyword>
<evidence type="ECO:0000259" key="2">
    <source>
        <dbReference type="Pfam" id="PF13568"/>
    </source>
</evidence>
<dbReference type="AlphaFoldDB" id="A0A9D2A7D5"/>
<feature type="domain" description="Outer membrane protein beta-barrel" evidence="2">
    <location>
        <begin position="22"/>
        <end position="239"/>
    </location>
</feature>
<evidence type="ECO:0000313" key="4">
    <source>
        <dbReference type="Proteomes" id="UP000824023"/>
    </source>
</evidence>
<reference evidence="3" key="1">
    <citation type="journal article" date="2021" name="PeerJ">
        <title>Extensive microbial diversity within the chicken gut microbiome revealed by metagenomics and culture.</title>
        <authorList>
            <person name="Gilroy R."/>
            <person name="Ravi A."/>
            <person name="Getino M."/>
            <person name="Pursley I."/>
            <person name="Horton D.L."/>
            <person name="Alikhan N.F."/>
            <person name="Baker D."/>
            <person name="Gharbi K."/>
            <person name="Hall N."/>
            <person name="Watson M."/>
            <person name="Adriaenssens E.M."/>
            <person name="Foster-Nyarko E."/>
            <person name="Jarju S."/>
            <person name="Secka A."/>
            <person name="Antonio M."/>
            <person name="Oren A."/>
            <person name="Chaudhuri R.R."/>
            <person name="La Ragione R."/>
            <person name="Hildebrand F."/>
            <person name="Pallen M.J."/>
        </authorList>
    </citation>
    <scope>NUCLEOTIDE SEQUENCE</scope>
    <source>
        <strain evidence="3">ChiHjej12B11-24981</strain>
    </source>
</reference>
<protein>
    <submittedName>
        <fullName evidence="3">PorT family protein</fullName>
    </submittedName>
</protein>
<evidence type="ECO:0000313" key="3">
    <source>
        <dbReference type="EMBL" id="HIZ02297.1"/>
    </source>
</evidence>
<sequence length="262" mass="29261">MKTKNIILLLLLLAAGTLNTLQAQEDRNRGIIQSALYGLEYEVRAGFNIGGTSPIPLPKEIRALTGYSPNINLALGGDITKWLGRQKEWGIVLGLRLETKGMEAEARTKNYNMEIIGNGGERMAGRWTGKVKTKFRASYFSIPLLAAWKANERLRVTAGPYISFLTSGDFSGHVFDGYLREGDPTGSKVTFSGESIAPYDFSDELRTFQWGVQAGVAWRAFRHLNVHADLQWGLNDIFQKDFQTITFAMYPIYLNVGFGYAF</sequence>
<dbReference type="Proteomes" id="UP000824023">
    <property type="component" value="Unassembled WGS sequence"/>
</dbReference>